<gene>
    <name evidence="2" type="ORF">JOF56_004820</name>
</gene>
<proteinExistence type="predicted"/>
<evidence type="ECO:0000256" key="1">
    <source>
        <dbReference type="SAM" id="MobiDB-lite"/>
    </source>
</evidence>
<evidence type="ECO:0000313" key="3">
    <source>
        <dbReference type="Proteomes" id="UP001519332"/>
    </source>
</evidence>
<organism evidence="2 3">
    <name type="scientific">Kibdelosporangium banguiense</name>
    <dbReference type="NCBI Taxonomy" id="1365924"/>
    <lineage>
        <taxon>Bacteria</taxon>
        <taxon>Bacillati</taxon>
        <taxon>Actinomycetota</taxon>
        <taxon>Actinomycetes</taxon>
        <taxon>Pseudonocardiales</taxon>
        <taxon>Pseudonocardiaceae</taxon>
        <taxon>Kibdelosporangium</taxon>
    </lineage>
</organism>
<dbReference type="Proteomes" id="UP001519332">
    <property type="component" value="Unassembled WGS sequence"/>
</dbReference>
<accession>A0ABS4TJ50</accession>
<feature type="compositionally biased region" description="Basic and acidic residues" evidence="1">
    <location>
        <begin position="13"/>
        <end position="31"/>
    </location>
</feature>
<name>A0ABS4TJ50_9PSEU</name>
<protein>
    <submittedName>
        <fullName evidence="2">Uncharacterized protein</fullName>
    </submittedName>
</protein>
<sequence>MQGADVDGVELDAVAHHQRDRVAPADAERGESGGNSTHLGRVLLPGEGLCVAGGSDRDRVRVDRGGRLERGTEGGGHLEPPVYRVSRSWMRRWRLRSSAR</sequence>
<feature type="compositionally biased region" description="Basic and acidic residues" evidence="1">
    <location>
        <begin position="61"/>
        <end position="72"/>
    </location>
</feature>
<comment type="caution">
    <text evidence="2">The sequence shown here is derived from an EMBL/GenBank/DDBJ whole genome shotgun (WGS) entry which is preliminary data.</text>
</comment>
<feature type="region of interest" description="Disordered" evidence="1">
    <location>
        <begin position="61"/>
        <end position="81"/>
    </location>
</feature>
<evidence type="ECO:0000313" key="2">
    <source>
        <dbReference type="EMBL" id="MBP2324435.1"/>
    </source>
</evidence>
<reference evidence="2 3" key="1">
    <citation type="submission" date="2021-03" db="EMBL/GenBank/DDBJ databases">
        <title>Sequencing the genomes of 1000 actinobacteria strains.</title>
        <authorList>
            <person name="Klenk H.-P."/>
        </authorList>
    </citation>
    <scope>NUCLEOTIDE SEQUENCE [LARGE SCALE GENOMIC DNA]</scope>
    <source>
        <strain evidence="2 3">DSM 46670</strain>
    </source>
</reference>
<feature type="region of interest" description="Disordered" evidence="1">
    <location>
        <begin position="1"/>
        <end position="41"/>
    </location>
</feature>
<keyword evidence="3" id="KW-1185">Reference proteome</keyword>
<dbReference type="EMBL" id="JAGINW010000001">
    <property type="protein sequence ID" value="MBP2324435.1"/>
    <property type="molecule type" value="Genomic_DNA"/>
</dbReference>